<comment type="caution">
    <text evidence="5">The sequence shown here is derived from an EMBL/GenBank/DDBJ whole genome shotgun (WGS) entry which is preliminary data.</text>
</comment>
<dbReference type="Gene3D" id="3.40.50.1000">
    <property type="entry name" value="HAD superfamily/HAD-like"/>
    <property type="match status" value="1"/>
</dbReference>
<accession>A0A9Q0L6M1</accession>
<dbReference type="InterPro" id="IPR036412">
    <property type="entry name" value="HAD-like_sf"/>
</dbReference>
<name>A0A9Q0L6M1_ANAIG</name>
<organism evidence="5 6">
    <name type="scientific">Anaeramoeba ignava</name>
    <name type="common">Anaerobic marine amoeba</name>
    <dbReference type="NCBI Taxonomy" id="1746090"/>
    <lineage>
        <taxon>Eukaryota</taxon>
        <taxon>Metamonada</taxon>
        <taxon>Anaeramoebidae</taxon>
        <taxon>Anaeramoeba</taxon>
    </lineage>
</organism>
<evidence type="ECO:0000256" key="4">
    <source>
        <dbReference type="ARBA" id="ARBA00022842"/>
    </source>
</evidence>
<dbReference type="Proteomes" id="UP001149090">
    <property type="component" value="Unassembled WGS sequence"/>
</dbReference>
<dbReference type="EMBL" id="JAPDFW010000136">
    <property type="protein sequence ID" value="KAJ5066993.1"/>
    <property type="molecule type" value="Genomic_DNA"/>
</dbReference>
<evidence type="ECO:0000256" key="2">
    <source>
        <dbReference type="ARBA" id="ARBA00022723"/>
    </source>
</evidence>
<reference evidence="5" key="1">
    <citation type="submission" date="2022-10" db="EMBL/GenBank/DDBJ databases">
        <title>Novel sulphate-reducing endosymbionts in the free-living metamonad Anaeramoeba.</title>
        <authorList>
            <person name="Jerlstrom-Hultqvist J."/>
            <person name="Cepicka I."/>
            <person name="Gallot-Lavallee L."/>
            <person name="Salas-Leiva D."/>
            <person name="Curtis B.A."/>
            <person name="Zahonova K."/>
            <person name="Pipaliya S."/>
            <person name="Dacks J."/>
            <person name="Roger A.J."/>
        </authorList>
    </citation>
    <scope>NUCLEOTIDE SEQUENCE</scope>
    <source>
        <strain evidence="5">BMAN</strain>
    </source>
</reference>
<dbReference type="PANTHER" id="PTHR12103">
    <property type="entry name" value="5'-NUCLEOTIDASE DOMAIN-CONTAINING"/>
    <property type="match status" value="1"/>
</dbReference>
<proteinExistence type="inferred from homology"/>
<keyword evidence="4" id="KW-0460">Magnesium</keyword>
<protein>
    <submittedName>
        <fullName evidence="5">5'-nucleotidase domain-containing protein</fullName>
    </submittedName>
</protein>
<dbReference type="GO" id="GO:0008253">
    <property type="term" value="F:5'-nucleotidase activity"/>
    <property type="evidence" value="ECO:0007669"/>
    <property type="project" value="TreeGrafter"/>
</dbReference>
<evidence type="ECO:0000256" key="1">
    <source>
        <dbReference type="ARBA" id="ARBA00009589"/>
    </source>
</evidence>
<evidence type="ECO:0000256" key="3">
    <source>
        <dbReference type="ARBA" id="ARBA00022801"/>
    </source>
</evidence>
<evidence type="ECO:0000313" key="5">
    <source>
        <dbReference type="EMBL" id="KAJ5066993.1"/>
    </source>
</evidence>
<dbReference type="PANTHER" id="PTHR12103:SF38">
    <property type="entry name" value="5'-NUCLEOTIDASE DOMAIN-CONTAINING PROTEIN 1"/>
    <property type="match status" value="1"/>
</dbReference>
<dbReference type="AlphaFoldDB" id="A0A9Q0L6M1"/>
<dbReference type="InterPro" id="IPR008380">
    <property type="entry name" value="HAD-SF_hydro_IG_5-nucl"/>
</dbReference>
<dbReference type="OrthoDB" id="6503940at2759"/>
<dbReference type="Pfam" id="PF05761">
    <property type="entry name" value="5_nucleotid"/>
    <property type="match status" value="1"/>
</dbReference>
<evidence type="ECO:0000313" key="6">
    <source>
        <dbReference type="Proteomes" id="UP001149090"/>
    </source>
</evidence>
<keyword evidence="3" id="KW-0378">Hydrolase</keyword>
<comment type="similarity">
    <text evidence="1">Belongs to the 5'(3')-deoxyribonucleotidase family.</text>
</comment>
<sequence>MKKFFDLSNQFKKTSFIGFDLDHCLVPYHIKQLSHSLFDISKQTFEKFEKIKLPKEFKFDFNTCGKGNVFDYKRGNILKIDSEAKVLKARHGSNKVLSSQEIEKEYGSKSLENFTVLPNSNYFLIPTFFHIGLAIWLAKMVDLIDSKFFLKPLSYQNLCEISLHARKYNFRDWNTGFFHEEERKTPEKFFRKNHNHLEFLEFLLKNNKKLFLITDSIPQHCNFLMTEIYGKDWKNFFEFIVYSAQKPKFFFSNTPFESISSSSNKEFIMGNFRDLETSLMKKFPKESKDFIFFGDDLISDITFCKKHTSWKTVAIVEELNENFQYNGDEFWEGSFLRKAKSLKPTFWENLINRYSDYAFPSLEEFYKNIKNSN</sequence>
<keyword evidence="6" id="KW-1185">Reference proteome</keyword>
<dbReference type="SUPFAM" id="SSF56784">
    <property type="entry name" value="HAD-like"/>
    <property type="match status" value="1"/>
</dbReference>
<gene>
    <name evidence="5" type="ORF">M0811_03337</name>
</gene>
<dbReference type="InterPro" id="IPR023214">
    <property type="entry name" value="HAD_sf"/>
</dbReference>
<keyword evidence="2" id="KW-0479">Metal-binding</keyword>
<dbReference type="GO" id="GO:0046872">
    <property type="term" value="F:metal ion binding"/>
    <property type="evidence" value="ECO:0007669"/>
    <property type="project" value="UniProtKB-KW"/>
</dbReference>